<evidence type="ECO:0000256" key="1">
    <source>
        <dbReference type="SAM" id="MobiDB-lite"/>
    </source>
</evidence>
<dbReference type="PANTHER" id="PTHR13061:SF29">
    <property type="entry name" value="GAMMA CARBONIC ANHYDRASE-LIKE 1, MITOCHONDRIAL-RELATED"/>
    <property type="match status" value="1"/>
</dbReference>
<dbReference type="OrthoDB" id="25818at2759"/>
<dbReference type="PANTHER" id="PTHR13061">
    <property type="entry name" value="DYNACTIN SUBUNIT P25"/>
    <property type="match status" value="1"/>
</dbReference>
<proteinExistence type="predicted"/>
<dbReference type="EMBL" id="BDSP01000114">
    <property type="protein sequence ID" value="GAX17180.1"/>
    <property type="molecule type" value="Genomic_DNA"/>
</dbReference>
<feature type="compositionally biased region" description="Basic and acidic residues" evidence="1">
    <location>
        <begin position="288"/>
        <end position="298"/>
    </location>
</feature>
<sequence>MGPPTLWQSFRQIIGRATRETGQAIDRVGVKTAMLAVTKHDFYDDPVRFEDHLSRHRQLFPLLTAGRPVVHPEVAYVAPCATLIGSVRVGPGSSIWYGAIIRADACENAESFKKTDEEILAEEFETWQLPEKGNRDDSLTGGGVYIGQNTNIQDACIVTAKADHCRIGNGVTVGHLAQIHSATIEDFCLIGMGSIIQEGATISRETLIAAGTVVTKGQVIGAGELWMGNPARKVRDLTDEEKERLHYQSNEYVTVAVGHQGTMQLGGNLSESMLLSQGQVDDSQEDNDSLKSGDREVEQIDATSITKDPVPVAASNR</sequence>
<dbReference type="Proteomes" id="UP000198406">
    <property type="component" value="Unassembled WGS sequence"/>
</dbReference>
<dbReference type="CDD" id="cd04645">
    <property type="entry name" value="LbH_gamma_CA_like"/>
    <property type="match status" value="1"/>
</dbReference>
<evidence type="ECO:0000313" key="2">
    <source>
        <dbReference type="EMBL" id="GAX17180.1"/>
    </source>
</evidence>
<dbReference type="InterPro" id="IPR047324">
    <property type="entry name" value="LbH_gamma_CA-like"/>
</dbReference>
<feature type="region of interest" description="Disordered" evidence="1">
    <location>
        <begin position="278"/>
        <end position="317"/>
    </location>
</feature>
<dbReference type="SUPFAM" id="SSF51161">
    <property type="entry name" value="Trimeric LpxA-like enzymes"/>
    <property type="match status" value="1"/>
</dbReference>
<protein>
    <submittedName>
        <fullName evidence="2">Uncharacterized protein</fullName>
    </submittedName>
</protein>
<dbReference type="InParanoid" id="A0A1Z5JT29"/>
<comment type="caution">
    <text evidence="2">The sequence shown here is derived from an EMBL/GenBank/DDBJ whole genome shotgun (WGS) entry which is preliminary data.</text>
</comment>
<accession>A0A1Z5JT29</accession>
<name>A0A1Z5JT29_FISSO</name>
<dbReference type="Gene3D" id="2.160.10.10">
    <property type="entry name" value="Hexapeptide repeat proteins"/>
    <property type="match status" value="1"/>
</dbReference>
<evidence type="ECO:0000313" key="3">
    <source>
        <dbReference type="Proteomes" id="UP000198406"/>
    </source>
</evidence>
<dbReference type="InterPro" id="IPR011004">
    <property type="entry name" value="Trimer_LpxA-like_sf"/>
</dbReference>
<organism evidence="2 3">
    <name type="scientific">Fistulifera solaris</name>
    <name type="common">Oleaginous diatom</name>
    <dbReference type="NCBI Taxonomy" id="1519565"/>
    <lineage>
        <taxon>Eukaryota</taxon>
        <taxon>Sar</taxon>
        <taxon>Stramenopiles</taxon>
        <taxon>Ochrophyta</taxon>
        <taxon>Bacillariophyta</taxon>
        <taxon>Bacillariophyceae</taxon>
        <taxon>Bacillariophycidae</taxon>
        <taxon>Naviculales</taxon>
        <taxon>Naviculaceae</taxon>
        <taxon>Fistulifera</taxon>
    </lineage>
</organism>
<gene>
    <name evidence="2" type="ORF">FisN_10Lh027</name>
</gene>
<keyword evidence="3" id="KW-1185">Reference proteome</keyword>
<reference evidence="2 3" key="1">
    <citation type="journal article" date="2015" name="Plant Cell">
        <title>Oil accumulation by the oleaginous diatom Fistulifera solaris as revealed by the genome and transcriptome.</title>
        <authorList>
            <person name="Tanaka T."/>
            <person name="Maeda Y."/>
            <person name="Veluchamy A."/>
            <person name="Tanaka M."/>
            <person name="Abida H."/>
            <person name="Marechal E."/>
            <person name="Bowler C."/>
            <person name="Muto M."/>
            <person name="Sunaga Y."/>
            <person name="Tanaka M."/>
            <person name="Yoshino T."/>
            <person name="Taniguchi T."/>
            <person name="Fukuda Y."/>
            <person name="Nemoto M."/>
            <person name="Matsumoto M."/>
            <person name="Wong P.S."/>
            <person name="Aburatani S."/>
            <person name="Fujibuchi W."/>
        </authorList>
    </citation>
    <scope>NUCLEOTIDE SEQUENCE [LARGE SCALE GENOMIC DNA]</scope>
    <source>
        <strain evidence="2 3">JPCC DA0580</strain>
    </source>
</reference>
<dbReference type="AlphaFoldDB" id="A0A1Z5JT29"/>
<dbReference type="InterPro" id="IPR050484">
    <property type="entry name" value="Transf_Hexapept/Carb_Anhydrase"/>
</dbReference>